<reference evidence="9 10" key="1">
    <citation type="submission" date="2023-07" db="EMBL/GenBank/DDBJ databases">
        <title>Genomic Encyclopedia of Type Strains, Phase IV (KMG-IV): sequencing the most valuable type-strain genomes for metagenomic binning, comparative biology and taxonomic classification.</title>
        <authorList>
            <person name="Goeker M."/>
        </authorList>
    </citation>
    <scope>NUCLEOTIDE SEQUENCE [LARGE SCALE GENOMIC DNA]</scope>
    <source>
        <strain evidence="9 10">DSM 5896</strain>
    </source>
</reference>
<feature type="transmembrane region" description="Helical" evidence="7">
    <location>
        <begin position="171"/>
        <end position="191"/>
    </location>
</feature>
<dbReference type="InterPro" id="IPR036259">
    <property type="entry name" value="MFS_trans_sf"/>
</dbReference>
<feature type="transmembrane region" description="Helical" evidence="7">
    <location>
        <begin position="428"/>
        <end position="446"/>
    </location>
</feature>
<accession>A0ABU0F6V5</accession>
<feature type="transmembrane region" description="Helical" evidence="7">
    <location>
        <begin position="361"/>
        <end position="383"/>
    </location>
</feature>
<name>A0ABU0F6V5_9HYPH</name>
<keyword evidence="5 7" id="KW-1133">Transmembrane helix</keyword>
<dbReference type="SUPFAM" id="SSF103473">
    <property type="entry name" value="MFS general substrate transporter"/>
    <property type="match status" value="1"/>
</dbReference>
<dbReference type="Proteomes" id="UP001237448">
    <property type="component" value="Unassembled WGS sequence"/>
</dbReference>
<feature type="transmembrane region" description="Helical" evidence="7">
    <location>
        <begin position="83"/>
        <end position="106"/>
    </location>
</feature>
<protein>
    <submittedName>
        <fullName evidence="9">DHA2 family multidrug resistance protein-like MFS transporter</fullName>
    </submittedName>
</protein>
<evidence type="ECO:0000256" key="2">
    <source>
        <dbReference type="ARBA" id="ARBA00022448"/>
    </source>
</evidence>
<evidence type="ECO:0000313" key="9">
    <source>
        <dbReference type="EMBL" id="MDQ0390341.1"/>
    </source>
</evidence>
<dbReference type="RefSeq" id="WP_307421510.1">
    <property type="nucleotide sequence ID" value="NZ_JAUSVK010000001.1"/>
</dbReference>
<keyword evidence="3" id="KW-1003">Cell membrane</keyword>
<dbReference type="Pfam" id="PF07690">
    <property type="entry name" value="MFS_1"/>
    <property type="match status" value="1"/>
</dbReference>
<feature type="transmembrane region" description="Helical" evidence="7">
    <location>
        <begin position="404"/>
        <end position="422"/>
    </location>
</feature>
<feature type="transmembrane region" description="Helical" evidence="7">
    <location>
        <begin position="305"/>
        <end position="325"/>
    </location>
</feature>
<evidence type="ECO:0000256" key="4">
    <source>
        <dbReference type="ARBA" id="ARBA00022692"/>
    </source>
</evidence>
<feature type="transmembrane region" description="Helical" evidence="7">
    <location>
        <begin position="337"/>
        <end position="355"/>
    </location>
</feature>
<evidence type="ECO:0000256" key="7">
    <source>
        <dbReference type="SAM" id="Phobius"/>
    </source>
</evidence>
<evidence type="ECO:0000256" key="5">
    <source>
        <dbReference type="ARBA" id="ARBA00022989"/>
    </source>
</evidence>
<evidence type="ECO:0000256" key="6">
    <source>
        <dbReference type="ARBA" id="ARBA00023136"/>
    </source>
</evidence>
<keyword evidence="2" id="KW-0813">Transport</keyword>
<comment type="subcellular location">
    <subcellularLocation>
        <location evidence="1">Cell membrane</location>
        <topology evidence="1">Multi-pass membrane protein</topology>
    </subcellularLocation>
</comment>
<dbReference type="InterPro" id="IPR020846">
    <property type="entry name" value="MFS_dom"/>
</dbReference>
<dbReference type="Gene3D" id="1.20.1250.20">
    <property type="entry name" value="MFS general substrate transporter like domains"/>
    <property type="match status" value="1"/>
</dbReference>
<evidence type="ECO:0000256" key="1">
    <source>
        <dbReference type="ARBA" id="ARBA00004651"/>
    </source>
</evidence>
<comment type="caution">
    <text evidence="9">The sequence shown here is derived from an EMBL/GenBank/DDBJ whole genome shotgun (WGS) entry which is preliminary data.</text>
</comment>
<dbReference type="PANTHER" id="PTHR42718">
    <property type="entry name" value="MAJOR FACILITATOR SUPERFAMILY MULTIDRUG TRANSPORTER MFSC"/>
    <property type="match status" value="1"/>
</dbReference>
<feature type="transmembrane region" description="Helical" evidence="7">
    <location>
        <begin position="229"/>
        <end position="247"/>
    </location>
</feature>
<feature type="transmembrane region" description="Helical" evidence="7">
    <location>
        <begin position="267"/>
        <end position="293"/>
    </location>
</feature>
<gene>
    <name evidence="9" type="ORF">J3R73_000133</name>
</gene>
<evidence type="ECO:0000259" key="8">
    <source>
        <dbReference type="PROSITE" id="PS50850"/>
    </source>
</evidence>
<feature type="transmembrane region" description="Helical" evidence="7">
    <location>
        <begin position="145"/>
        <end position="165"/>
    </location>
</feature>
<dbReference type="InterPro" id="IPR011701">
    <property type="entry name" value="MFS"/>
</dbReference>
<organism evidence="9 10">
    <name type="scientific">Labrys monachus</name>
    <dbReference type="NCBI Taxonomy" id="217067"/>
    <lineage>
        <taxon>Bacteria</taxon>
        <taxon>Pseudomonadati</taxon>
        <taxon>Pseudomonadota</taxon>
        <taxon>Alphaproteobacteria</taxon>
        <taxon>Hyphomicrobiales</taxon>
        <taxon>Xanthobacteraceae</taxon>
        <taxon>Labrys</taxon>
    </lineage>
</organism>
<keyword evidence="4 7" id="KW-0812">Transmembrane</keyword>
<dbReference type="CDD" id="cd17321">
    <property type="entry name" value="MFS_MMR_MDR_like"/>
    <property type="match status" value="1"/>
</dbReference>
<keyword evidence="6 7" id="KW-0472">Membrane</keyword>
<evidence type="ECO:0000256" key="3">
    <source>
        <dbReference type="ARBA" id="ARBA00022475"/>
    </source>
</evidence>
<dbReference type="PANTHER" id="PTHR42718:SF46">
    <property type="entry name" value="BLR6921 PROTEIN"/>
    <property type="match status" value="1"/>
</dbReference>
<sequence>MNAAATDGLPNPQRALAFLTIAIALTMAVLDSAIVNVALPSIARELAIPPSDAIWVVTAYVLAVTVSLLPLASLGDILGYKRVYWCGLAVFTAASFACANAHSLVFLACARVVQGFGAAGIMSVNIALVRYIYPKAKLGVGVGYTALVVAVSSAAGPSVASAILAVAAWQWLFLVNVPLGILALFIAARFLPQTPASGHRFDALSAVLNAVTFGLLIAGLDAFSDADGHARAALMLAGAAVFGAVFVRRERRLAVPMLPVDLLRRPVFALSMATSICSFAAQNMAYIALPFYFEQALGRSETATGFLMTPWPLMTALMAPIAGHLSDRLAPERLGSAGLVVLAAGLACVATMGAEPSSFDIGWRLAICGFGFGLFQSPNNRIIIASAPRERSGGASGLQSTGRLLGQSMGAAVAAVVFGLVAHGQTALIAWIGAGLSVIGALSSGLRRTSL</sequence>
<feature type="transmembrane region" description="Helical" evidence="7">
    <location>
        <begin position="53"/>
        <end position="71"/>
    </location>
</feature>
<feature type="domain" description="Major facilitator superfamily (MFS) profile" evidence="8">
    <location>
        <begin position="17"/>
        <end position="451"/>
    </location>
</feature>
<proteinExistence type="predicted"/>
<feature type="transmembrane region" description="Helical" evidence="7">
    <location>
        <begin position="203"/>
        <end position="223"/>
    </location>
</feature>
<evidence type="ECO:0000313" key="10">
    <source>
        <dbReference type="Proteomes" id="UP001237448"/>
    </source>
</evidence>
<keyword evidence="10" id="KW-1185">Reference proteome</keyword>
<feature type="transmembrane region" description="Helical" evidence="7">
    <location>
        <begin position="112"/>
        <end position="133"/>
    </location>
</feature>
<dbReference type="PROSITE" id="PS50850">
    <property type="entry name" value="MFS"/>
    <property type="match status" value="1"/>
</dbReference>
<dbReference type="PRINTS" id="PR01036">
    <property type="entry name" value="TCRTETB"/>
</dbReference>
<dbReference type="EMBL" id="JAUSVK010000001">
    <property type="protein sequence ID" value="MDQ0390341.1"/>
    <property type="molecule type" value="Genomic_DNA"/>
</dbReference>
<dbReference type="Gene3D" id="1.20.1720.10">
    <property type="entry name" value="Multidrug resistance protein D"/>
    <property type="match status" value="1"/>
</dbReference>